<keyword evidence="3" id="KW-0175">Coiled coil</keyword>
<dbReference type="EMBL" id="WIGM01000781">
    <property type="protein sequence ID" value="KAF6812652.1"/>
    <property type="molecule type" value="Genomic_DNA"/>
</dbReference>
<feature type="compositionally biased region" description="Low complexity" evidence="4">
    <location>
        <begin position="390"/>
        <end position="402"/>
    </location>
</feature>
<feature type="region of interest" description="Disordered" evidence="4">
    <location>
        <begin position="323"/>
        <end position="343"/>
    </location>
</feature>
<evidence type="ECO:0000256" key="1">
    <source>
        <dbReference type="ARBA" id="ARBA00004496"/>
    </source>
</evidence>
<feature type="compositionally biased region" description="Low complexity" evidence="4">
    <location>
        <begin position="113"/>
        <end position="124"/>
    </location>
</feature>
<evidence type="ECO:0000259" key="5">
    <source>
        <dbReference type="Pfam" id="PF07989"/>
    </source>
</evidence>
<comment type="caution">
    <text evidence="6">The sequence shown here is derived from an EMBL/GenBank/DDBJ whole genome shotgun (WGS) entry which is preliminary data.</text>
</comment>
<feature type="region of interest" description="Disordered" evidence="4">
    <location>
        <begin position="367"/>
        <end position="427"/>
    </location>
</feature>
<dbReference type="Pfam" id="PF07989">
    <property type="entry name" value="Cnn_1N"/>
    <property type="match status" value="1"/>
</dbReference>
<feature type="compositionally biased region" description="Low complexity" evidence="4">
    <location>
        <begin position="16"/>
        <end position="58"/>
    </location>
</feature>
<feature type="coiled-coil region" evidence="3">
    <location>
        <begin position="192"/>
        <end position="254"/>
    </location>
</feature>
<feature type="region of interest" description="Disordered" evidence="4">
    <location>
        <begin position="576"/>
        <end position="600"/>
    </location>
</feature>
<reference evidence="6" key="1">
    <citation type="journal article" date="2020" name="Phytopathology">
        <title>Genome Sequence Resources of Colletotrichum truncatum, C. plurivorum, C. musicola, and C. sojae: Four Species Pathogenic to Soybean (Glycine max).</title>
        <authorList>
            <person name="Rogerio F."/>
            <person name="Boufleur T.R."/>
            <person name="Ciampi-Guillardi M."/>
            <person name="Sukno S.A."/>
            <person name="Thon M.R."/>
            <person name="Massola Junior N.S."/>
            <person name="Baroncelli R."/>
        </authorList>
    </citation>
    <scope>NUCLEOTIDE SEQUENCE</scope>
    <source>
        <strain evidence="6">LFN0074</strain>
    </source>
</reference>
<dbReference type="InterPro" id="IPR012943">
    <property type="entry name" value="Cnn_1N"/>
</dbReference>
<feature type="compositionally biased region" description="Polar residues" evidence="4">
    <location>
        <begin position="522"/>
        <end position="535"/>
    </location>
</feature>
<dbReference type="GO" id="GO:0005737">
    <property type="term" value="C:cytoplasm"/>
    <property type="evidence" value="ECO:0007669"/>
    <property type="project" value="UniProtKB-SubCell"/>
</dbReference>
<evidence type="ECO:0000256" key="4">
    <source>
        <dbReference type="SAM" id="MobiDB-lite"/>
    </source>
</evidence>
<feature type="compositionally biased region" description="Basic and acidic residues" evidence="4">
    <location>
        <begin position="580"/>
        <end position="593"/>
    </location>
</feature>
<gene>
    <name evidence="6" type="ORF">CMUS01_13014</name>
</gene>
<feature type="compositionally biased region" description="Polar residues" evidence="4">
    <location>
        <begin position="453"/>
        <end position="470"/>
    </location>
</feature>
<feature type="region of interest" description="Disordered" evidence="4">
    <location>
        <begin position="453"/>
        <end position="545"/>
    </location>
</feature>
<proteinExistence type="predicted"/>
<feature type="compositionally biased region" description="Polar residues" evidence="4">
    <location>
        <begin position="67"/>
        <end position="77"/>
    </location>
</feature>
<feature type="compositionally biased region" description="Polar residues" evidence="4">
    <location>
        <begin position="897"/>
        <end position="906"/>
    </location>
</feature>
<accession>A0A8H6JGF9</accession>
<evidence type="ECO:0000313" key="6">
    <source>
        <dbReference type="EMBL" id="KAF6812652.1"/>
    </source>
</evidence>
<feature type="compositionally biased region" description="Basic and acidic residues" evidence="4">
    <location>
        <begin position="536"/>
        <end position="545"/>
    </location>
</feature>
<dbReference type="Proteomes" id="UP000639643">
    <property type="component" value="Unassembled WGS sequence"/>
</dbReference>
<feature type="region of interest" description="Disordered" evidence="4">
    <location>
        <begin position="620"/>
        <end position="646"/>
    </location>
</feature>
<feature type="domain" description="Centrosomin N-terminal motif 1" evidence="5">
    <location>
        <begin position="164"/>
        <end position="232"/>
    </location>
</feature>
<feature type="compositionally biased region" description="Polar residues" evidence="4">
    <location>
        <begin position="90"/>
        <end position="99"/>
    </location>
</feature>
<feature type="compositionally biased region" description="Basic residues" evidence="4">
    <location>
        <begin position="705"/>
        <end position="718"/>
    </location>
</feature>
<protein>
    <recommendedName>
        <fullName evidence="5">Centrosomin N-terminal motif 1 domain-containing protein</fullName>
    </recommendedName>
</protein>
<comment type="subcellular location">
    <subcellularLocation>
        <location evidence="1">Cytoplasm</location>
    </subcellularLocation>
</comment>
<name>A0A8H6JGF9_9PEZI</name>
<feature type="compositionally biased region" description="Polar residues" evidence="4">
    <location>
        <begin position="719"/>
        <end position="737"/>
    </location>
</feature>
<feature type="compositionally biased region" description="Polar residues" evidence="4">
    <location>
        <begin position="870"/>
        <end position="884"/>
    </location>
</feature>
<feature type="region of interest" description="Disordered" evidence="4">
    <location>
        <begin position="660"/>
        <end position="906"/>
    </location>
</feature>
<feature type="compositionally biased region" description="Basic and acidic residues" evidence="4">
    <location>
        <begin position="620"/>
        <end position="629"/>
    </location>
</feature>
<dbReference type="OrthoDB" id="10251744at2759"/>
<feature type="compositionally biased region" description="Basic and acidic residues" evidence="4">
    <location>
        <begin position="474"/>
        <end position="483"/>
    </location>
</feature>
<dbReference type="GO" id="GO:0005815">
    <property type="term" value="C:microtubule organizing center"/>
    <property type="evidence" value="ECO:0007669"/>
    <property type="project" value="InterPro"/>
</dbReference>
<feature type="region of interest" description="Disordered" evidence="4">
    <location>
        <begin position="1"/>
        <end position="163"/>
    </location>
</feature>
<evidence type="ECO:0000256" key="2">
    <source>
        <dbReference type="ARBA" id="ARBA00022490"/>
    </source>
</evidence>
<keyword evidence="2" id="KW-0963">Cytoplasm</keyword>
<sequence length="906" mass="97354">MDGLVQPRDRERSLYASPSFPRAPSRSSTSTSATRRTSQSANSSSSRLVSAPRPASSHPSHRFHHTSCAQSTVTSRPASVASRDRGAESGRQSAASSYLQGKLQKRREEAERQAAAQATQNASASMELPPRHVQSSPVKGGSADGHRPRSAAGNGETPKKGMGLKEMEDTVSTLHKQNFDLKLELFHRRERQNVLEERIDAIEAEKAQIDEVNDKLLDELDKRDKAVQEAVQMIVALEAQVEQLAKEREMIRQVAAGGLLELDQREGSLDGPTPKSRTADLARLEADAKALNRVPSFMSDRTENTEHLRKVYLNSRGSVISLRKGAAEGTEDDGRRVNSLTSPSLSVLSEGSFASIYGDREDEDRTFVADVDGSPRIDGTSPSPPRKLSRSSSRPVSQRPASTMPARLGHSGRSASVTRTPGPGQFQSIHDIIDHTSPLQKIARLDPAYYDQSPTQGHFPTISRGQSYQHANGAKRETLRRVTTDGPPTRSGDQALPPTPDTISTSTLRRFKNSDDMLPQQRDVSGQRSYQSVSDGRSRADDVEHGGAPVFHQPLVSGFGNEPISVSHFDARPPLIARPKSADEGTVSRRGEIDWGSDADSVHSLDSSLDIWLQQGKDPKALGQDRSESPDLFNFPPSLGGGWTTHPTFEPPVAAFQVPSSVRGASNPAEDLLSAQEALFPGAVQPPPAPYRRSSLGAKTGPTSSRRRSVNGKLRKSPSRSGSRRNSVAESVASTPQQPEPKSAARSKDNHCPPSSGTPRGHRLNFFRRSIGGGSVASPPEPAHPPAVTEQAPAGAKLGSMGVPSWVQHSNGIDDDRASATPPPIMRNPRHPRAVSADEGAPIDDRSPASPMTPMAYHTTPTPAARGSASGETTPTSNSANGGASLSKRKWLPGFGRTSSLRNRAG</sequence>
<dbReference type="AlphaFoldDB" id="A0A8H6JGF9"/>
<keyword evidence="7" id="KW-1185">Reference proteome</keyword>
<evidence type="ECO:0000256" key="3">
    <source>
        <dbReference type="SAM" id="Coils"/>
    </source>
</evidence>
<evidence type="ECO:0000313" key="7">
    <source>
        <dbReference type="Proteomes" id="UP000639643"/>
    </source>
</evidence>
<organism evidence="6 7">
    <name type="scientific">Colletotrichum musicola</name>
    <dbReference type="NCBI Taxonomy" id="2175873"/>
    <lineage>
        <taxon>Eukaryota</taxon>
        <taxon>Fungi</taxon>
        <taxon>Dikarya</taxon>
        <taxon>Ascomycota</taxon>
        <taxon>Pezizomycotina</taxon>
        <taxon>Sordariomycetes</taxon>
        <taxon>Hypocreomycetidae</taxon>
        <taxon>Glomerellales</taxon>
        <taxon>Glomerellaceae</taxon>
        <taxon>Colletotrichum</taxon>
        <taxon>Colletotrichum orchidearum species complex</taxon>
    </lineage>
</organism>